<organism evidence="1 2">
    <name type="scientific">Fusarium culmorum</name>
    <dbReference type="NCBI Taxonomy" id="5516"/>
    <lineage>
        <taxon>Eukaryota</taxon>
        <taxon>Fungi</taxon>
        <taxon>Dikarya</taxon>
        <taxon>Ascomycota</taxon>
        <taxon>Pezizomycotina</taxon>
        <taxon>Sordariomycetes</taxon>
        <taxon>Hypocreomycetidae</taxon>
        <taxon>Hypocreales</taxon>
        <taxon>Nectriaceae</taxon>
        <taxon>Fusarium</taxon>
    </lineage>
</organism>
<evidence type="ECO:0000313" key="2">
    <source>
        <dbReference type="Proteomes" id="UP000241587"/>
    </source>
</evidence>
<proteinExistence type="predicted"/>
<reference evidence="1 2" key="1">
    <citation type="submission" date="2018-02" db="EMBL/GenBank/DDBJ databases">
        <title>Fusarium culmorum secondary metabolites in fungal-bacterial-plant interactions.</title>
        <authorList>
            <person name="Schmidt R."/>
        </authorList>
    </citation>
    <scope>NUCLEOTIDE SEQUENCE [LARGE SCALE GENOMIC DNA]</scope>
    <source>
        <strain evidence="1 2">PV</strain>
    </source>
</reference>
<dbReference type="EMBL" id="PVEM01000021">
    <property type="protein sequence ID" value="PTD02492.1"/>
    <property type="molecule type" value="Genomic_DNA"/>
</dbReference>
<gene>
    <name evidence="1" type="ORF">FCULG_00012862</name>
</gene>
<comment type="caution">
    <text evidence="1">The sequence shown here is derived from an EMBL/GenBank/DDBJ whole genome shotgun (WGS) entry which is preliminary data.</text>
</comment>
<name>A0A2T4GFZ8_FUSCU</name>
<protein>
    <submittedName>
        <fullName evidence="1">Uncharacterized protein</fullName>
    </submittedName>
</protein>
<keyword evidence="2" id="KW-1185">Reference proteome</keyword>
<evidence type="ECO:0000313" key="1">
    <source>
        <dbReference type="EMBL" id="PTD02492.1"/>
    </source>
</evidence>
<sequence length="230" mass="26242">MTSEDVVMASSWISTFQSNLPPSILSFSSLTSISAPAPSFILLELIAFVSLHFLTCYEVPTGSQPHEARTESVTVDGYVFAGVSPYRQARCIMVSCDWNKNVLRVEMSSASRCPPRRDVLRVEMSSASRCPPRRDVLRVEMSSASRCPPRRDVLRVEMSSASRCPPRRDVLRVEIWPHAMWPLYSRQRNIRVTKLLYAEGYLFKLWSTDRNKLYLRKTVAGLSLFDGRTW</sequence>
<dbReference type="AlphaFoldDB" id="A0A2T4GFZ8"/>
<dbReference type="Proteomes" id="UP000241587">
    <property type="component" value="Unassembled WGS sequence"/>
</dbReference>
<accession>A0A2T4GFZ8</accession>